<dbReference type="PANTHER" id="PTHR41248">
    <property type="entry name" value="NORD PROTEIN"/>
    <property type="match status" value="1"/>
</dbReference>
<dbReference type="InterPro" id="IPR051928">
    <property type="entry name" value="NorD/CobT"/>
</dbReference>
<keyword evidence="3" id="KW-1185">Reference proteome</keyword>
<sequence length="692" mass="78193">MRSNYRLLQKQIRELEDSISDEDLFTSSLYQSHQTSLAEAATKRYKWGLSVLIAWDEKSADIGHTDNNSIFINAANMITQSFPSRFLRDQSLTGLNGHEIGHLLYTDFVSRNMYLNSLQNGTFYPDAPTITELQYQKNLAAITEAMEEKQKAVCLTLTQCAAYIHNILEDIYVENRMCTDFPGSFKRGIQLNNLRMCEQVPPIEKQQDDGYKDFSVLCNLLLQYCRAGTVNNITDYTGPYLEDLEACTTHVDFSVYEDDIKERLRATNHILVILWKYIEPLVEEMEDALKHQDENSASGSLANTLESQIQNGLPLPETCCNNAHENTGGKALSPVKIRQDKEEIKEVLQEETERIQLAKTTSIVDGKNPGITYNQQYAGSGYKKAADDLFSILHKVAEKKAIVQSEQKLSDELQAEADKLHYGNAHKGIHLTINRITDVPDYMITGYQHIAPELLRISKRLQKTVAPILRSEAEGGKQKYLLMGKRLDMRAYHRIDGALFSRTHLPTDRMKLAVAFLADESGSMAGYNRITHTCKTAIVLEDFCKNLGVPITIYGHSTNERGVALYSYAEFDSLDNQDCFRIMDMSARNGNRDGAALRFVAERLLTQPAEQKLLIISSDGQPADAGYSGTEAEADLRAIKQEYARKRITIFAAAIGNDKDNIKRIYGDHFLDITNLEDLPKNMVQLVKQYLI</sequence>
<organism evidence="2 3">
    <name type="scientific">Blautia producta</name>
    <dbReference type="NCBI Taxonomy" id="33035"/>
    <lineage>
        <taxon>Bacteria</taxon>
        <taxon>Bacillati</taxon>
        <taxon>Bacillota</taxon>
        <taxon>Clostridia</taxon>
        <taxon>Lachnospirales</taxon>
        <taxon>Lachnospiraceae</taxon>
        <taxon>Blautia</taxon>
    </lineage>
</organism>
<dbReference type="SMART" id="SM00327">
    <property type="entry name" value="VWA"/>
    <property type="match status" value="1"/>
</dbReference>
<dbReference type="Pfam" id="PF00092">
    <property type="entry name" value="VWA"/>
    <property type="match status" value="1"/>
</dbReference>
<dbReference type="Proteomes" id="UP001325248">
    <property type="component" value="Chromosome"/>
</dbReference>
<gene>
    <name evidence="2" type="ORF">BLCOC_07030</name>
</gene>
<evidence type="ECO:0000313" key="2">
    <source>
        <dbReference type="EMBL" id="WPX72367.1"/>
    </source>
</evidence>
<evidence type="ECO:0000259" key="1">
    <source>
        <dbReference type="PROSITE" id="PS50234"/>
    </source>
</evidence>
<dbReference type="InterPro" id="IPR002035">
    <property type="entry name" value="VWF_A"/>
</dbReference>
<dbReference type="PROSITE" id="PS50234">
    <property type="entry name" value="VWFA"/>
    <property type="match status" value="1"/>
</dbReference>
<dbReference type="PANTHER" id="PTHR41248:SF1">
    <property type="entry name" value="NORD PROTEIN"/>
    <property type="match status" value="1"/>
</dbReference>
<evidence type="ECO:0000313" key="3">
    <source>
        <dbReference type="Proteomes" id="UP001325248"/>
    </source>
</evidence>
<feature type="domain" description="VWFA" evidence="1">
    <location>
        <begin position="513"/>
        <end position="690"/>
    </location>
</feature>
<protein>
    <recommendedName>
        <fullName evidence="1">VWFA domain-containing protein</fullName>
    </recommendedName>
</protein>
<name>A0ABZ0U577_9FIRM</name>
<reference evidence="2" key="1">
    <citation type="submission" date="2023-10" db="EMBL/GenBank/DDBJ databases">
        <title>Genome sequence of Blautia coccoides DSM 935.</title>
        <authorList>
            <person name="Boeer T."/>
            <person name="Bengelsdorf F.R."/>
            <person name="Daniel R."/>
            <person name="Poehlein A."/>
        </authorList>
    </citation>
    <scope>NUCLEOTIDE SEQUENCE [LARGE SCALE GENOMIC DNA]</scope>
    <source>
        <strain evidence="2">DSM 935</strain>
    </source>
</reference>
<dbReference type="Gene3D" id="3.40.50.410">
    <property type="entry name" value="von Willebrand factor, type A domain"/>
    <property type="match status" value="1"/>
</dbReference>
<dbReference type="CDD" id="cd01454">
    <property type="entry name" value="vWA_norD_type"/>
    <property type="match status" value="1"/>
</dbReference>
<accession>A0ABZ0U577</accession>
<proteinExistence type="predicted"/>
<dbReference type="SUPFAM" id="SSF53300">
    <property type="entry name" value="vWA-like"/>
    <property type="match status" value="1"/>
</dbReference>
<dbReference type="EMBL" id="CP136422">
    <property type="protein sequence ID" value="WPX72367.1"/>
    <property type="molecule type" value="Genomic_DNA"/>
</dbReference>
<dbReference type="InterPro" id="IPR036465">
    <property type="entry name" value="vWFA_dom_sf"/>
</dbReference>